<dbReference type="PANTHER" id="PTHR11228:SF7">
    <property type="entry name" value="PQQA PEPTIDE CYCLASE"/>
    <property type="match status" value="1"/>
</dbReference>
<evidence type="ECO:0000256" key="3">
    <source>
        <dbReference type="ARBA" id="ARBA00022691"/>
    </source>
</evidence>
<dbReference type="InterPro" id="IPR050377">
    <property type="entry name" value="Radical_SAM_PqqE_MftC-like"/>
</dbReference>
<dbReference type="Pfam" id="PF04055">
    <property type="entry name" value="Radical_SAM"/>
    <property type="match status" value="1"/>
</dbReference>
<evidence type="ECO:0000256" key="2">
    <source>
        <dbReference type="ARBA" id="ARBA00022485"/>
    </source>
</evidence>
<keyword evidence="2" id="KW-0004">4Fe-4S</keyword>
<dbReference type="SFLD" id="SFLDG01387">
    <property type="entry name" value="BtrN-like_SPASM_domain_contain"/>
    <property type="match status" value="1"/>
</dbReference>
<evidence type="ECO:0000256" key="1">
    <source>
        <dbReference type="ARBA" id="ARBA00001966"/>
    </source>
</evidence>
<evidence type="ECO:0000256" key="5">
    <source>
        <dbReference type="ARBA" id="ARBA00023004"/>
    </source>
</evidence>
<dbReference type="InterPro" id="IPR034391">
    <property type="entry name" value="AdoMet-like_SPASM_containing"/>
</dbReference>
<dbReference type="GO" id="GO:0051536">
    <property type="term" value="F:iron-sulfur cluster binding"/>
    <property type="evidence" value="ECO:0007669"/>
    <property type="project" value="UniProtKB-KW"/>
</dbReference>
<keyword evidence="4" id="KW-0479">Metal-binding</keyword>
<gene>
    <name evidence="8" type="ORF">AMST5_01226</name>
</gene>
<keyword evidence="3" id="KW-0949">S-adenosyl-L-methionine</keyword>
<dbReference type="CDD" id="cd21109">
    <property type="entry name" value="SPASM"/>
    <property type="match status" value="1"/>
</dbReference>
<keyword evidence="5" id="KW-0408">Iron</keyword>
<dbReference type="InterPro" id="IPR023885">
    <property type="entry name" value="4Fe4S-binding_SPASM_dom"/>
</dbReference>
<protein>
    <recommendedName>
        <fullName evidence="7">Radical SAM core domain-containing protein</fullName>
    </recommendedName>
</protein>
<name>A0AA48RCH8_9ZZZZ</name>
<dbReference type="PANTHER" id="PTHR11228">
    <property type="entry name" value="RADICAL SAM DOMAIN PROTEIN"/>
    <property type="match status" value="1"/>
</dbReference>
<dbReference type="EMBL" id="OY288114">
    <property type="protein sequence ID" value="CAJ0859621.1"/>
    <property type="molecule type" value="Genomic_DNA"/>
</dbReference>
<dbReference type="AlphaFoldDB" id="A0AA48RCH8"/>
<dbReference type="SFLD" id="SFLDS00029">
    <property type="entry name" value="Radical_SAM"/>
    <property type="match status" value="1"/>
</dbReference>
<organism evidence="8">
    <name type="scientific">freshwater sediment metagenome</name>
    <dbReference type="NCBI Taxonomy" id="556182"/>
    <lineage>
        <taxon>unclassified sequences</taxon>
        <taxon>metagenomes</taxon>
        <taxon>ecological metagenomes</taxon>
    </lineage>
</organism>
<dbReference type="SUPFAM" id="SSF102114">
    <property type="entry name" value="Radical SAM enzymes"/>
    <property type="match status" value="1"/>
</dbReference>
<reference evidence="8" key="1">
    <citation type="submission" date="2023-07" db="EMBL/GenBank/DDBJ databases">
        <authorList>
            <person name="Pelsma A.J. K."/>
        </authorList>
    </citation>
    <scope>NUCLEOTIDE SEQUENCE</scope>
</reference>
<dbReference type="InterPro" id="IPR007197">
    <property type="entry name" value="rSAM"/>
</dbReference>
<feature type="domain" description="Radical SAM core" evidence="7">
    <location>
        <begin position="19"/>
        <end position="242"/>
    </location>
</feature>
<evidence type="ECO:0000313" key="8">
    <source>
        <dbReference type="EMBL" id="CAJ0859621.1"/>
    </source>
</evidence>
<keyword evidence="6" id="KW-0411">Iron-sulfur</keyword>
<dbReference type="SFLD" id="SFLDG01067">
    <property type="entry name" value="SPASM/twitch_domain_containing"/>
    <property type="match status" value="1"/>
</dbReference>
<accession>A0AA48RCH8</accession>
<dbReference type="Gene3D" id="3.20.20.70">
    <property type="entry name" value="Aldolase class I"/>
    <property type="match status" value="1"/>
</dbReference>
<dbReference type="CDD" id="cd01335">
    <property type="entry name" value="Radical_SAM"/>
    <property type="match status" value="1"/>
</dbReference>
<dbReference type="InterPro" id="IPR006638">
    <property type="entry name" value="Elp3/MiaA/NifB-like_rSAM"/>
</dbReference>
<dbReference type="Pfam" id="PF13186">
    <property type="entry name" value="SPASM"/>
    <property type="match status" value="1"/>
</dbReference>
<dbReference type="PROSITE" id="PS51918">
    <property type="entry name" value="RADICAL_SAM"/>
    <property type="match status" value="1"/>
</dbReference>
<sequence>MKNREICARELAAQNTSIESLPTLVSVETTSICNLRCVMCGHAIGDVHRLKHMPNDQIETLRPALAVADSIQLHGIGEPTASPSFWKIMESGYINPDAAVNVNSNFTLLNDKKINTLVNSHLKLSLNVSTDAATPETYAKIRGFDLQIVLDNIRKVISLRNGNKYPEIFMNMTLMRENIEEVVQFIELAHELGVDRVCLWHLNHWDDATMAKYKIDRDGWRFDYAEQGLWNYPELSDGYIKKAVKRASELKMPLYLDQNKVVFFKSDNGESGAEIDDVAMPSSDVSVKDCAYPWRWALITSSGAVRPCCYATKDVGDINTDSITDIWNNKTMQALRASVRANRVHPVCEGASCKFVQQMPKQSWLGRLGSRAREVLGV</sequence>
<dbReference type="InterPro" id="IPR013785">
    <property type="entry name" value="Aldolase_TIM"/>
</dbReference>
<dbReference type="SMART" id="SM00729">
    <property type="entry name" value="Elp3"/>
    <property type="match status" value="1"/>
</dbReference>
<evidence type="ECO:0000259" key="7">
    <source>
        <dbReference type="PROSITE" id="PS51918"/>
    </source>
</evidence>
<evidence type="ECO:0000256" key="6">
    <source>
        <dbReference type="ARBA" id="ARBA00023014"/>
    </source>
</evidence>
<dbReference type="GO" id="GO:0003824">
    <property type="term" value="F:catalytic activity"/>
    <property type="evidence" value="ECO:0007669"/>
    <property type="project" value="InterPro"/>
</dbReference>
<dbReference type="GO" id="GO:0046872">
    <property type="term" value="F:metal ion binding"/>
    <property type="evidence" value="ECO:0007669"/>
    <property type="project" value="UniProtKB-KW"/>
</dbReference>
<evidence type="ECO:0000256" key="4">
    <source>
        <dbReference type="ARBA" id="ARBA00022723"/>
    </source>
</evidence>
<dbReference type="InterPro" id="IPR058240">
    <property type="entry name" value="rSAM_sf"/>
</dbReference>
<proteinExistence type="predicted"/>
<comment type="cofactor">
    <cofactor evidence="1">
        <name>[4Fe-4S] cluster</name>
        <dbReference type="ChEBI" id="CHEBI:49883"/>
    </cofactor>
</comment>